<organism evidence="1 2">
    <name type="scientific">Puccinia striiformis f. sp. tritici</name>
    <dbReference type="NCBI Taxonomy" id="168172"/>
    <lineage>
        <taxon>Eukaryota</taxon>
        <taxon>Fungi</taxon>
        <taxon>Dikarya</taxon>
        <taxon>Basidiomycota</taxon>
        <taxon>Pucciniomycotina</taxon>
        <taxon>Pucciniomycetes</taxon>
        <taxon>Pucciniales</taxon>
        <taxon>Pucciniaceae</taxon>
        <taxon>Puccinia</taxon>
    </lineage>
</organism>
<accession>A0ACC0DP26</accession>
<comment type="caution">
    <text evidence="1">The sequence shown here is derived from an EMBL/GenBank/DDBJ whole genome shotgun (WGS) entry which is preliminary data.</text>
</comment>
<dbReference type="Proteomes" id="UP001060170">
    <property type="component" value="Chromosome 18"/>
</dbReference>
<reference evidence="2" key="1">
    <citation type="journal article" date="2018" name="BMC Genomics">
        <title>Genomic insights into host adaptation between the wheat stripe rust pathogen (Puccinia striiformis f. sp. tritici) and the barley stripe rust pathogen (Puccinia striiformis f. sp. hordei).</title>
        <authorList>
            <person name="Xia C."/>
            <person name="Wang M."/>
            <person name="Yin C."/>
            <person name="Cornejo O.E."/>
            <person name="Hulbert S.H."/>
            <person name="Chen X."/>
        </authorList>
    </citation>
    <scope>NUCLEOTIDE SEQUENCE [LARGE SCALE GENOMIC DNA]</scope>
    <source>
        <strain evidence="2">93-210</strain>
    </source>
</reference>
<keyword evidence="2" id="KW-1185">Reference proteome</keyword>
<name>A0ACC0DP26_9BASI</name>
<reference evidence="1 2" key="3">
    <citation type="journal article" date="2022" name="Microbiol. Spectr.">
        <title>Folding features and dynamics of 3D genome architecture in plant fungal pathogens.</title>
        <authorList>
            <person name="Xia C."/>
        </authorList>
    </citation>
    <scope>NUCLEOTIDE SEQUENCE [LARGE SCALE GENOMIC DNA]</scope>
    <source>
        <strain evidence="1 2">93-210</strain>
    </source>
</reference>
<evidence type="ECO:0000313" key="2">
    <source>
        <dbReference type="Proteomes" id="UP001060170"/>
    </source>
</evidence>
<protein>
    <submittedName>
        <fullName evidence="1">Uncharacterized protein</fullName>
    </submittedName>
</protein>
<reference evidence="2" key="2">
    <citation type="journal article" date="2018" name="Mol. Plant Microbe Interact.">
        <title>Genome sequence resources for the wheat stripe rust pathogen (Puccinia striiformis f. sp. tritici) and the barley stripe rust pathogen (Puccinia striiformis f. sp. hordei).</title>
        <authorList>
            <person name="Xia C."/>
            <person name="Wang M."/>
            <person name="Yin C."/>
            <person name="Cornejo O.E."/>
            <person name="Hulbert S.H."/>
            <person name="Chen X."/>
        </authorList>
    </citation>
    <scope>NUCLEOTIDE SEQUENCE [LARGE SCALE GENOMIC DNA]</scope>
    <source>
        <strain evidence="2">93-210</strain>
    </source>
</reference>
<proteinExistence type="predicted"/>
<evidence type="ECO:0000313" key="1">
    <source>
        <dbReference type="EMBL" id="KAI7935304.1"/>
    </source>
</evidence>
<gene>
    <name evidence="1" type="ORF">MJO28_016175</name>
</gene>
<sequence>MVVKFKTDLRAASDTIQDLKSRNESLEIESTQRFNACVTAQHEIGRLTDLETSFKKSNQGLINLSIKLLTKIDRSQPRRLLGTRIVPPQRTSHSACCQHQHYSPGHRVHPDLPPRLPIYQTSCRSQSGAVTNVRHPLNSHRLHEDTVTITHHPTVPPPYLRERSPSHQGLGSPSTDSLPSSPGTSADRLISIHHRRVICCRSKGNTSSSASEFDHHSCSSSRDSATLTDPGVTSPSTLSIQSLPLLRLHQFNRCHHSSSTNLLSPPSEATSHSTPSEELFPVLQHHQFKKKNYTLPSTQLLPAMTPSIDSQTASQVVQCKGIIQVEKLQLNWFSISDHPPIDFHFPDG</sequence>
<dbReference type="EMBL" id="CM045882">
    <property type="protein sequence ID" value="KAI7935304.1"/>
    <property type="molecule type" value="Genomic_DNA"/>
</dbReference>